<evidence type="ECO:0000313" key="11">
    <source>
        <dbReference type="Proteomes" id="UP000294321"/>
    </source>
</evidence>
<dbReference type="FunFam" id="3.30.230.10:FF:000072">
    <property type="entry name" value="Diphosphomevalonate decarboxylase"/>
    <property type="match status" value="1"/>
</dbReference>
<dbReference type="Gene3D" id="3.30.230.10">
    <property type="match status" value="1"/>
</dbReference>
<dbReference type="OrthoDB" id="5498344at2"/>
<evidence type="ECO:0000256" key="5">
    <source>
        <dbReference type="ARBA" id="ARBA00022840"/>
    </source>
</evidence>
<dbReference type="InterPro" id="IPR020568">
    <property type="entry name" value="Ribosomal_Su5_D2-typ_SF"/>
</dbReference>
<name>A0A4P6ZLD3_9LACO</name>
<reference evidence="11" key="1">
    <citation type="submission" date="2018-12" db="EMBL/GenBank/DDBJ databases">
        <title>A new species of lactobacillus.</title>
        <authorList>
            <person name="Jian Y."/>
            <person name="Xin L."/>
            <person name="Hong Z.J."/>
            <person name="Ming L.Z."/>
            <person name="Hong X.Z."/>
        </authorList>
    </citation>
    <scope>NUCLEOTIDE SEQUENCE [LARGE SCALE GENOMIC DNA]</scope>
    <source>
        <strain evidence="11">HSLZ-75</strain>
    </source>
</reference>
<keyword evidence="7 10" id="KW-0456">Lyase</keyword>
<protein>
    <recommendedName>
        <fullName evidence="2">diphosphomevalonate decarboxylase</fullName>
        <ecNumber evidence="2">4.1.1.33</ecNumber>
    </recommendedName>
</protein>
<dbReference type="InterPro" id="IPR029765">
    <property type="entry name" value="Mev_diP_decarb"/>
</dbReference>
<dbReference type="AlphaFoldDB" id="A0A4P6ZLD3"/>
<dbReference type="GO" id="GO:0004163">
    <property type="term" value="F:diphosphomevalonate decarboxylase activity"/>
    <property type="evidence" value="ECO:0007669"/>
    <property type="project" value="UniProtKB-EC"/>
</dbReference>
<keyword evidence="11" id="KW-1185">Reference proteome</keyword>
<evidence type="ECO:0000259" key="9">
    <source>
        <dbReference type="Pfam" id="PF22700"/>
    </source>
</evidence>
<dbReference type="GO" id="GO:0005524">
    <property type="term" value="F:ATP binding"/>
    <property type="evidence" value="ECO:0007669"/>
    <property type="project" value="UniProtKB-KW"/>
</dbReference>
<feature type="domain" description="Diphosphomevalonate decarboxylase-like N-terminal" evidence="9">
    <location>
        <begin position="11"/>
        <end position="164"/>
    </location>
</feature>
<evidence type="ECO:0000256" key="3">
    <source>
        <dbReference type="ARBA" id="ARBA00022516"/>
    </source>
</evidence>
<evidence type="ECO:0000259" key="8">
    <source>
        <dbReference type="Pfam" id="PF18376"/>
    </source>
</evidence>
<dbReference type="SUPFAM" id="SSF55060">
    <property type="entry name" value="GHMP Kinase, C-terminal domain"/>
    <property type="match status" value="1"/>
</dbReference>
<dbReference type="NCBIfam" id="TIGR01240">
    <property type="entry name" value="mevDPdecarb"/>
    <property type="match status" value="1"/>
</dbReference>
<dbReference type="InterPro" id="IPR014721">
    <property type="entry name" value="Ribsml_uS5_D2-typ_fold_subgr"/>
</dbReference>
<accession>A0A4P6ZLD3</accession>
<keyword evidence="6" id="KW-0443">Lipid metabolism</keyword>
<dbReference type="Pfam" id="PF18376">
    <property type="entry name" value="MDD_C"/>
    <property type="match status" value="1"/>
</dbReference>
<evidence type="ECO:0000256" key="1">
    <source>
        <dbReference type="ARBA" id="ARBA00008831"/>
    </source>
</evidence>
<feature type="domain" description="Mvd1 C-terminal" evidence="8">
    <location>
        <begin position="178"/>
        <end position="311"/>
    </location>
</feature>
<evidence type="ECO:0000313" key="10">
    <source>
        <dbReference type="EMBL" id="QBP18554.1"/>
    </source>
</evidence>
<dbReference type="Pfam" id="PF22700">
    <property type="entry name" value="MVD-like_N"/>
    <property type="match status" value="1"/>
</dbReference>
<dbReference type="GO" id="GO:0005829">
    <property type="term" value="C:cytosol"/>
    <property type="evidence" value="ECO:0007669"/>
    <property type="project" value="InterPro"/>
</dbReference>
<dbReference type="EC" id="4.1.1.33" evidence="2"/>
<dbReference type="InterPro" id="IPR005935">
    <property type="entry name" value="Mev_decarb"/>
</dbReference>
<evidence type="ECO:0000256" key="4">
    <source>
        <dbReference type="ARBA" id="ARBA00022741"/>
    </source>
</evidence>
<evidence type="ECO:0000256" key="7">
    <source>
        <dbReference type="ARBA" id="ARBA00023239"/>
    </source>
</evidence>
<dbReference type="InterPro" id="IPR053859">
    <property type="entry name" value="MVD-like_N"/>
</dbReference>
<comment type="similarity">
    <text evidence="1">Belongs to the diphosphomevalonate decarboxylase family.</text>
</comment>
<sequence length="326" mass="35915">MLSKEPVLARAHTNIAVIKYWGKADEKIIIPQSSSLSLTLKEFYTDTAVKFLNDLKQDQIRINHQRIPVSKKIMAVLNLVRKLANTKAHAVVNSVNHVPTSAGLASSASGLSALALASSYAAGLRLSKQDLSRLARHGSGSASRSIFGGWVEWQRGHDNHSSYAFPIKDSTLNDVDMIAIIIKKTPKKISSRQGMRRSVKTSPYYGAWKETTAKDLTTAVNALQNDDFRTLGHVAETNAMRMHALTLSADPPFMYFNGDTIKIIDLINDLQAKGVNCYYTIDAGPNVKVICQHCDSLRIKRYLSKFFNPNKIVISGPGPGAHLIQK</sequence>
<dbReference type="Proteomes" id="UP000294321">
    <property type="component" value="Chromosome"/>
</dbReference>
<dbReference type="SUPFAM" id="SSF54211">
    <property type="entry name" value="Ribosomal protein S5 domain 2-like"/>
    <property type="match status" value="1"/>
</dbReference>
<dbReference type="PANTHER" id="PTHR10977">
    <property type="entry name" value="DIPHOSPHOMEVALONATE DECARBOXYLASE"/>
    <property type="match status" value="1"/>
</dbReference>
<dbReference type="EMBL" id="CP034726">
    <property type="protein sequence ID" value="QBP18554.1"/>
    <property type="molecule type" value="Genomic_DNA"/>
</dbReference>
<dbReference type="RefSeq" id="WP_133442113.1">
    <property type="nucleotide sequence ID" value="NZ_CP034726.1"/>
</dbReference>
<dbReference type="PIRSF" id="PIRSF015950">
    <property type="entry name" value="Mev_P_decrbx"/>
    <property type="match status" value="1"/>
</dbReference>
<gene>
    <name evidence="10" type="primary">mvaD</name>
    <name evidence="10" type="ORF">ELX58_05295</name>
</gene>
<organism evidence="10 11">
    <name type="scientific">Acetilactobacillus jinshanensis</name>
    <dbReference type="NCBI Taxonomy" id="1720083"/>
    <lineage>
        <taxon>Bacteria</taxon>
        <taxon>Bacillati</taxon>
        <taxon>Bacillota</taxon>
        <taxon>Bacilli</taxon>
        <taxon>Lactobacillales</taxon>
        <taxon>Lactobacillaceae</taxon>
        <taxon>Acetilactobacillus</taxon>
    </lineage>
</organism>
<dbReference type="KEGG" id="lji:ELX58_05295"/>
<keyword evidence="3" id="KW-0444">Lipid biosynthesis</keyword>
<proteinExistence type="inferred from homology"/>
<dbReference type="InterPro" id="IPR036554">
    <property type="entry name" value="GHMP_kinase_C_sf"/>
</dbReference>
<evidence type="ECO:0000256" key="6">
    <source>
        <dbReference type="ARBA" id="ARBA00023098"/>
    </source>
</evidence>
<dbReference type="InterPro" id="IPR041431">
    <property type="entry name" value="Mvd1_C"/>
</dbReference>
<dbReference type="PANTHER" id="PTHR10977:SF3">
    <property type="entry name" value="DIPHOSPHOMEVALONATE DECARBOXYLASE"/>
    <property type="match status" value="1"/>
</dbReference>
<keyword evidence="4" id="KW-0547">Nucleotide-binding</keyword>
<keyword evidence="5" id="KW-0067">ATP-binding</keyword>
<evidence type="ECO:0000256" key="2">
    <source>
        <dbReference type="ARBA" id="ARBA00012296"/>
    </source>
</evidence>
<dbReference type="Gene3D" id="3.30.70.890">
    <property type="entry name" value="GHMP kinase, C-terminal domain"/>
    <property type="match status" value="1"/>
</dbReference>
<dbReference type="GO" id="GO:0019287">
    <property type="term" value="P:isopentenyl diphosphate biosynthetic process, mevalonate pathway"/>
    <property type="evidence" value="ECO:0007669"/>
    <property type="project" value="InterPro"/>
</dbReference>